<protein>
    <submittedName>
        <fullName evidence="2">Uncharacterized protein</fullName>
    </submittedName>
</protein>
<evidence type="ECO:0000313" key="3">
    <source>
        <dbReference type="Proteomes" id="UP001162162"/>
    </source>
</evidence>
<comment type="caution">
    <text evidence="2">The sequence shown here is derived from an EMBL/GenBank/DDBJ whole genome shotgun (WGS) entry which is preliminary data.</text>
</comment>
<gene>
    <name evidence="2" type="ORF">NQ318_011128</name>
</gene>
<feature type="region of interest" description="Disordered" evidence="1">
    <location>
        <begin position="86"/>
        <end position="106"/>
    </location>
</feature>
<reference evidence="2" key="1">
    <citation type="journal article" date="2023" name="Insect Mol. Biol.">
        <title>Genome sequencing provides insights into the evolution of gene families encoding plant cell wall-degrading enzymes in longhorned beetles.</title>
        <authorList>
            <person name="Shin N.R."/>
            <person name="Okamura Y."/>
            <person name="Kirsch R."/>
            <person name="Pauchet Y."/>
        </authorList>
    </citation>
    <scope>NUCLEOTIDE SEQUENCE</scope>
    <source>
        <strain evidence="2">AMC_N1</strain>
    </source>
</reference>
<feature type="compositionally biased region" description="Acidic residues" evidence="1">
    <location>
        <begin position="91"/>
        <end position="102"/>
    </location>
</feature>
<organism evidence="2 3">
    <name type="scientific">Aromia moschata</name>
    <dbReference type="NCBI Taxonomy" id="1265417"/>
    <lineage>
        <taxon>Eukaryota</taxon>
        <taxon>Metazoa</taxon>
        <taxon>Ecdysozoa</taxon>
        <taxon>Arthropoda</taxon>
        <taxon>Hexapoda</taxon>
        <taxon>Insecta</taxon>
        <taxon>Pterygota</taxon>
        <taxon>Neoptera</taxon>
        <taxon>Endopterygota</taxon>
        <taxon>Coleoptera</taxon>
        <taxon>Polyphaga</taxon>
        <taxon>Cucujiformia</taxon>
        <taxon>Chrysomeloidea</taxon>
        <taxon>Cerambycidae</taxon>
        <taxon>Cerambycinae</taxon>
        <taxon>Callichromatini</taxon>
        <taxon>Aromia</taxon>
    </lineage>
</organism>
<keyword evidence="3" id="KW-1185">Reference proteome</keyword>
<dbReference type="EMBL" id="JAPWTK010000048">
    <property type="protein sequence ID" value="KAJ8954452.1"/>
    <property type="molecule type" value="Genomic_DNA"/>
</dbReference>
<dbReference type="AlphaFoldDB" id="A0AAV8YSH8"/>
<accession>A0AAV8YSH8</accession>
<dbReference type="Proteomes" id="UP001162162">
    <property type="component" value="Unassembled WGS sequence"/>
</dbReference>
<proteinExistence type="predicted"/>
<name>A0AAV8YSH8_9CUCU</name>
<evidence type="ECO:0000313" key="2">
    <source>
        <dbReference type="EMBL" id="KAJ8954452.1"/>
    </source>
</evidence>
<evidence type="ECO:0000256" key="1">
    <source>
        <dbReference type="SAM" id="MobiDB-lite"/>
    </source>
</evidence>
<sequence length="143" mass="16477">MILFTDEACFTRRGITNFHNEHVYADENPHAIKQKTISEVELWRLVAAKRSNMVYREDFLCSITALEIAYADDNLEISEIYTEPPDVSCLTDEDSGDEEGEGDLDRLSGRLLHGPVEIRLRNNERKSSETSNFQPNTILRWVE</sequence>